<reference evidence="3 4" key="1">
    <citation type="submission" date="2020-11" db="EMBL/GenBank/DDBJ databases">
        <authorList>
            <person name="Kim M.K."/>
        </authorList>
    </citation>
    <scope>NUCLEOTIDE SEQUENCE [LARGE SCALE GENOMIC DNA]</scope>
    <source>
        <strain evidence="3 4">BT290</strain>
    </source>
</reference>
<evidence type="ECO:0000256" key="1">
    <source>
        <dbReference type="SAM" id="MobiDB-lite"/>
    </source>
</evidence>
<feature type="region of interest" description="Disordered" evidence="1">
    <location>
        <begin position="377"/>
        <end position="401"/>
    </location>
</feature>
<dbReference type="InterPro" id="IPR009875">
    <property type="entry name" value="PilZ_domain"/>
</dbReference>
<name>A0ABS0HUJ0_9HYPH</name>
<dbReference type="Pfam" id="PF07238">
    <property type="entry name" value="PilZ"/>
    <property type="match status" value="1"/>
</dbReference>
<gene>
    <name evidence="3" type="ORF">I2H36_14085</name>
</gene>
<feature type="domain" description="PilZ" evidence="2">
    <location>
        <begin position="11"/>
        <end position="103"/>
    </location>
</feature>
<dbReference type="Gene3D" id="2.40.50.100">
    <property type="match status" value="1"/>
</dbReference>
<organism evidence="3 4">
    <name type="scientific">Microvirga terrestris</name>
    <dbReference type="NCBI Taxonomy" id="2791024"/>
    <lineage>
        <taxon>Bacteria</taxon>
        <taxon>Pseudomonadati</taxon>
        <taxon>Pseudomonadota</taxon>
        <taxon>Alphaproteobacteria</taxon>
        <taxon>Hyphomicrobiales</taxon>
        <taxon>Methylobacteriaceae</taxon>
        <taxon>Microvirga</taxon>
    </lineage>
</organism>
<comment type="caution">
    <text evidence="3">The sequence shown here is derived from an EMBL/GenBank/DDBJ whole genome shotgun (WGS) entry which is preliminary data.</text>
</comment>
<dbReference type="EMBL" id="JADQDN010000006">
    <property type="protein sequence ID" value="MBF9197171.1"/>
    <property type="molecule type" value="Genomic_DNA"/>
</dbReference>
<proteinExistence type="predicted"/>
<dbReference type="Gene3D" id="2.40.10.220">
    <property type="entry name" value="predicted glycosyltransferase like domains"/>
    <property type="match status" value="1"/>
</dbReference>
<evidence type="ECO:0000313" key="3">
    <source>
        <dbReference type="EMBL" id="MBF9197171.1"/>
    </source>
</evidence>
<dbReference type="InterPro" id="IPR011053">
    <property type="entry name" value="Single_hybrid_motif"/>
</dbReference>
<dbReference type="RefSeq" id="WP_196264525.1">
    <property type="nucleotide sequence ID" value="NZ_JADQDN010000006.1"/>
</dbReference>
<dbReference type="SUPFAM" id="SSF141371">
    <property type="entry name" value="PilZ domain-like"/>
    <property type="match status" value="1"/>
</dbReference>
<accession>A0ABS0HUJ0</accession>
<evidence type="ECO:0000259" key="2">
    <source>
        <dbReference type="Pfam" id="PF07238"/>
    </source>
</evidence>
<feature type="compositionally biased region" description="Basic and acidic residues" evidence="1">
    <location>
        <begin position="377"/>
        <end position="392"/>
    </location>
</feature>
<dbReference type="Proteomes" id="UP000611708">
    <property type="component" value="Unassembled WGS sequence"/>
</dbReference>
<protein>
    <submittedName>
        <fullName evidence="3">PilZ domain-containing protein</fullName>
    </submittedName>
</protein>
<dbReference type="SUPFAM" id="SSF51230">
    <property type="entry name" value="Single hybrid motif"/>
    <property type="match status" value="1"/>
</dbReference>
<sequence length="401" mass="43116">MTKVTHEAEVQRQHPRYRLPVKCIHNGAQLAVVDISVGGLGLRTGSLDTKPGQVLDLTLAFPFSGYELTLPINAEVRYVANEHNRIGLRFIDVSPRQHSLLRFILDAYLSGEVVEAGDVLDVVARRNEGKTREVPPRPQPQGIVANLADRGRSAAGHIGIGVATLLLLGFIGTSLFDRFYLIPAQSAQITADLVTVPAPSNGQLTFVATGDEVRAGEPLLTIQGTQGNSIVLDSPCNCVVQARYSRTTNFVREGAPIITLREKTSNPYITASIPQDQVLRFYKGASAVIEYADGTRVREDNIERIPSFEDPSLAGKLIVKLAPGRELGASTIGQPVSVVFNTFSGSSIGSAVNKLQTAVNWAGNKITAIIGKDRAMAHAPKKAKEPQSENGRRLAGLNSGE</sequence>
<evidence type="ECO:0000313" key="4">
    <source>
        <dbReference type="Proteomes" id="UP000611708"/>
    </source>
</evidence>
<keyword evidence="4" id="KW-1185">Reference proteome</keyword>